<gene>
    <name evidence="1" type="ORF">LSAT_V11C200058310</name>
</gene>
<accession>A0A9R1XPR0</accession>
<comment type="caution">
    <text evidence="1">The sequence shown here is derived from an EMBL/GenBank/DDBJ whole genome shotgun (WGS) entry which is preliminary data.</text>
</comment>
<dbReference type="Proteomes" id="UP000235145">
    <property type="component" value="Unassembled WGS sequence"/>
</dbReference>
<proteinExistence type="predicted"/>
<organism evidence="1 2">
    <name type="scientific">Lactuca sativa</name>
    <name type="common">Garden lettuce</name>
    <dbReference type="NCBI Taxonomy" id="4236"/>
    <lineage>
        <taxon>Eukaryota</taxon>
        <taxon>Viridiplantae</taxon>
        <taxon>Streptophyta</taxon>
        <taxon>Embryophyta</taxon>
        <taxon>Tracheophyta</taxon>
        <taxon>Spermatophyta</taxon>
        <taxon>Magnoliopsida</taxon>
        <taxon>eudicotyledons</taxon>
        <taxon>Gunneridae</taxon>
        <taxon>Pentapetalae</taxon>
        <taxon>asterids</taxon>
        <taxon>campanulids</taxon>
        <taxon>Asterales</taxon>
        <taxon>Asteraceae</taxon>
        <taxon>Cichorioideae</taxon>
        <taxon>Cichorieae</taxon>
        <taxon>Lactucinae</taxon>
        <taxon>Lactuca</taxon>
    </lineage>
</organism>
<reference evidence="1 2" key="1">
    <citation type="journal article" date="2017" name="Nat. Commun.">
        <title>Genome assembly with in vitro proximity ligation data and whole-genome triplication in lettuce.</title>
        <authorList>
            <person name="Reyes-Chin-Wo S."/>
            <person name="Wang Z."/>
            <person name="Yang X."/>
            <person name="Kozik A."/>
            <person name="Arikit S."/>
            <person name="Song C."/>
            <person name="Xia L."/>
            <person name="Froenicke L."/>
            <person name="Lavelle D.O."/>
            <person name="Truco M.J."/>
            <person name="Xia R."/>
            <person name="Zhu S."/>
            <person name="Xu C."/>
            <person name="Xu H."/>
            <person name="Xu X."/>
            <person name="Cox K."/>
            <person name="Korf I."/>
            <person name="Meyers B.C."/>
            <person name="Michelmore R.W."/>
        </authorList>
    </citation>
    <scope>NUCLEOTIDE SEQUENCE [LARGE SCALE GENOMIC DNA]</scope>
    <source>
        <strain evidence="2">cv. Salinas</strain>
        <tissue evidence="1">Seedlings</tissue>
    </source>
</reference>
<protein>
    <submittedName>
        <fullName evidence="1">Uncharacterized protein</fullName>
    </submittedName>
</protein>
<keyword evidence="2" id="KW-1185">Reference proteome</keyword>
<evidence type="ECO:0000313" key="2">
    <source>
        <dbReference type="Proteomes" id="UP000235145"/>
    </source>
</evidence>
<dbReference type="AlphaFoldDB" id="A0A9R1XPR0"/>
<dbReference type="EMBL" id="NBSK02000002">
    <property type="protein sequence ID" value="KAJ0222805.1"/>
    <property type="molecule type" value="Genomic_DNA"/>
</dbReference>
<sequence length="122" mass="13806">MCSPREPNRPLEMAAKAHPHPLYIFLTTESYFLYACLQEKEAKKEAFRKYLESSRVLDAFTKGSNLMAGILKTVAHNKNHPKLSRKHVEKESTLVDASSSGDVARLKAAMKINKGEMTHEFL</sequence>
<name>A0A9R1XPR0_LACSA</name>
<evidence type="ECO:0000313" key="1">
    <source>
        <dbReference type="EMBL" id="KAJ0222805.1"/>
    </source>
</evidence>